<dbReference type="Proteomes" id="UP001629214">
    <property type="component" value="Unassembled WGS sequence"/>
</dbReference>
<reference evidence="4 5" key="1">
    <citation type="journal article" date="2024" name="Chem. Sci.">
        <title>Discovery of megapolipeptins by genome mining of a Burkholderiales bacteria collection.</title>
        <authorList>
            <person name="Paulo B.S."/>
            <person name="Recchia M.J.J."/>
            <person name="Lee S."/>
            <person name="Fergusson C.H."/>
            <person name="Romanowski S.B."/>
            <person name="Hernandez A."/>
            <person name="Krull N."/>
            <person name="Liu D.Y."/>
            <person name="Cavanagh H."/>
            <person name="Bos A."/>
            <person name="Gray C.A."/>
            <person name="Murphy B.T."/>
            <person name="Linington R.G."/>
            <person name="Eustaquio A.S."/>
        </authorList>
    </citation>
    <scope>NUCLEOTIDE SEQUENCE [LARGE SCALE GENOMIC DNA]</scope>
    <source>
        <strain evidence="4 5">RL21-008-BIB-B</strain>
    </source>
</reference>
<evidence type="ECO:0000313" key="5">
    <source>
        <dbReference type="Proteomes" id="UP001629214"/>
    </source>
</evidence>
<dbReference type="Pfam" id="PF13432">
    <property type="entry name" value="TPR_16"/>
    <property type="match status" value="2"/>
</dbReference>
<dbReference type="SUPFAM" id="SSF53756">
    <property type="entry name" value="UDP-Glycosyltransferase/glycogen phosphorylase"/>
    <property type="match status" value="1"/>
</dbReference>
<protein>
    <submittedName>
        <fullName evidence="4">Tetratricopeptide repeat protein</fullName>
    </submittedName>
</protein>
<feature type="repeat" description="TPR" evidence="3">
    <location>
        <begin position="103"/>
        <end position="136"/>
    </location>
</feature>
<dbReference type="InterPro" id="IPR019734">
    <property type="entry name" value="TPR_rpt"/>
</dbReference>
<dbReference type="PROSITE" id="PS50005">
    <property type="entry name" value="TPR"/>
    <property type="match status" value="2"/>
</dbReference>
<proteinExistence type="predicted"/>
<dbReference type="PANTHER" id="PTHR44943:SF8">
    <property type="entry name" value="TPR REPEAT-CONTAINING PROTEIN MJ0263"/>
    <property type="match status" value="1"/>
</dbReference>
<dbReference type="Gene3D" id="1.25.40.10">
    <property type="entry name" value="Tetratricopeptide repeat domain"/>
    <property type="match status" value="3"/>
</dbReference>
<gene>
    <name evidence="4" type="ORF">PQR63_11030</name>
</gene>
<evidence type="ECO:0000256" key="2">
    <source>
        <dbReference type="ARBA" id="ARBA00022803"/>
    </source>
</evidence>
<dbReference type="InterPro" id="IPR011990">
    <property type="entry name" value="TPR-like_helical_dom_sf"/>
</dbReference>
<dbReference type="PANTHER" id="PTHR44943">
    <property type="entry name" value="CELLULOSE SYNTHASE OPERON PROTEIN C"/>
    <property type="match status" value="1"/>
</dbReference>
<keyword evidence="2 3" id="KW-0802">TPR repeat</keyword>
<feature type="repeat" description="TPR" evidence="3">
    <location>
        <begin position="137"/>
        <end position="170"/>
    </location>
</feature>
<dbReference type="InterPro" id="IPR051685">
    <property type="entry name" value="Ycf3/AcsC/BcsC/TPR_MFPF"/>
</dbReference>
<keyword evidence="5" id="KW-1185">Reference proteome</keyword>
<evidence type="ECO:0000313" key="4">
    <source>
        <dbReference type="EMBL" id="MFL9878919.1"/>
    </source>
</evidence>
<dbReference type="EMBL" id="JAQQFR010000006">
    <property type="protein sequence ID" value="MFL9878919.1"/>
    <property type="molecule type" value="Genomic_DNA"/>
</dbReference>
<name>A0ABW8Z7B8_9BURK</name>
<dbReference type="RefSeq" id="WP_408167912.1">
    <property type="nucleotide sequence ID" value="NZ_JAQQFR010000006.1"/>
</dbReference>
<dbReference type="SMART" id="SM00028">
    <property type="entry name" value="TPR"/>
    <property type="match status" value="6"/>
</dbReference>
<evidence type="ECO:0000256" key="1">
    <source>
        <dbReference type="ARBA" id="ARBA00022737"/>
    </source>
</evidence>
<organism evidence="4 5">
    <name type="scientific">Herbaspirillum rhizosphaerae</name>
    <dbReference type="NCBI Taxonomy" id="346179"/>
    <lineage>
        <taxon>Bacteria</taxon>
        <taxon>Pseudomonadati</taxon>
        <taxon>Pseudomonadota</taxon>
        <taxon>Betaproteobacteria</taxon>
        <taxon>Burkholderiales</taxon>
        <taxon>Oxalobacteraceae</taxon>
        <taxon>Herbaspirillum</taxon>
    </lineage>
</organism>
<comment type="caution">
    <text evidence="4">The sequence shown here is derived from an EMBL/GenBank/DDBJ whole genome shotgun (WGS) entry which is preliminary data.</text>
</comment>
<dbReference type="Gene3D" id="3.40.50.2000">
    <property type="entry name" value="Glycogen Phosphorylase B"/>
    <property type="match status" value="1"/>
</dbReference>
<keyword evidence="1" id="KW-0677">Repeat</keyword>
<sequence length="560" mass="61509">MNNDAIAQAYLYFQHGKLEAAHAILQPLTLGAADFNLLHLSGAVAAGLGLHEQAIDWYVRALALQPGDLAVSYKLGRVFYDAGRRTEALSLYLQLIASGVQHADIYVAAALLLQDAQRNDEALQTLEHALRLAPQNVEIWYRHAVALGRLQRHADALHSIQQAISLAPDNLQYRLDLALTLYRLHRNEDALLCIDQLLSAAPNAADAWACRAAVLSRLCRYEESIACSEKALALQPGDADSNVNLALTSLTLGRLDSAWPLYESRWQGELADPARHQDIPRWNGSDEVEGKTILLWAEQGLGDTIHFCRYAQQVVELGALVVLEVPATLTALMETLASSGRIQVIAVGDAIPRVDLQLPLMSLPGVFSTTLETIPSRSAYLQADTSKQAQWQVSLTQKKHQHVMRIGIVCSGNAGNHNDRRRSIPLEAFAPLLAVSEDIEFILLQPEIRQSDEAFLQANPCILWPAPQLRAFDDTAALVANLDLVIGVDTAAIHLAGALGVPVWVMLSKAADWRWFLGRSDSPWYPSASLFRQAIADDWDELVGRVRQALTSTLAKINQS</sequence>
<accession>A0ABW8Z7B8</accession>
<evidence type="ECO:0000256" key="3">
    <source>
        <dbReference type="PROSITE-ProRule" id="PRU00339"/>
    </source>
</evidence>
<dbReference type="SUPFAM" id="SSF48452">
    <property type="entry name" value="TPR-like"/>
    <property type="match status" value="1"/>
</dbReference>